<gene>
    <name evidence="2" type="ORF">EHN07_03275</name>
</gene>
<dbReference type="InterPro" id="IPR008557">
    <property type="entry name" value="PhoX"/>
</dbReference>
<feature type="region of interest" description="Disordered" evidence="1">
    <location>
        <begin position="607"/>
        <end position="639"/>
    </location>
</feature>
<dbReference type="PANTHER" id="PTHR35399:SF2">
    <property type="entry name" value="DUF839 DOMAIN-CONTAINING PROTEIN"/>
    <property type="match status" value="1"/>
</dbReference>
<evidence type="ECO:0000313" key="2">
    <source>
        <dbReference type="EMBL" id="RPH30261.1"/>
    </source>
</evidence>
<sequence length="654" mass="71196">MSRPLKPLFKQEHSDEISNRSANPVFSDVASAFLSRRRFLQMGMLAGTAVTFPALLKSPAAWAVETAIARPSSLGFTSIAVSTDDTVRVPEGYVARPFYRWGDAVGLAGKLPEFKTDGSNTTDEQAAQAGMHHDGMAWFSLPLGGNDPHHGLLALNHEYIDNGLLFKDGVANWNLEKVRKGQNAMGVSVIEVKKEGDSWSVVRPSAFARRITVNTPMTLTGPAKNHPLMKTEADPQGETVLGTMQNCANGQTPWGTYLTCEENWSDIFVKKAAVNALEKRYGISDSDESYRWSEADPRFSVDATPNEPNRFGWVVEIDPYHPSSTPRKHTALGRFKHEGAAVTLAADKRVVAYMGDDQRFEYIYKFISKNKYDASQRDAAMDLLSEGTLYVAKFHEDGSGSWLPLVYGQSGLDESNGFASQGELLIKTRLAADVVGATKMDRPEWIAVDPHSAGSVYCTLTNNSDRGKEGKAPVDAANPRANNVYGHIMHWTEEGHDPAATAFKWDILVLGGKPDSADENSKGSMQGAEFGSADGLSFDHRGVLWIQTDVSSSTINKKAYQGMGNNQMLATLPGSNEYRRFLTGPRGCEITGIAFTPDNRTLFINIQHPGEPGDDISDPANPTAVSSWPDGDKNSRPRSSTVVIVKADGGIIGS</sequence>
<keyword evidence="3" id="KW-1185">Reference proteome</keyword>
<dbReference type="AlphaFoldDB" id="A0A3N5DSV9"/>
<dbReference type="Pfam" id="PF05787">
    <property type="entry name" value="PhoX"/>
    <property type="match status" value="1"/>
</dbReference>
<evidence type="ECO:0000256" key="1">
    <source>
        <dbReference type="SAM" id="MobiDB-lite"/>
    </source>
</evidence>
<dbReference type="SUPFAM" id="SSF101898">
    <property type="entry name" value="NHL repeat"/>
    <property type="match status" value="1"/>
</dbReference>
<dbReference type="PANTHER" id="PTHR35399">
    <property type="entry name" value="SLR8030 PROTEIN"/>
    <property type="match status" value="1"/>
</dbReference>
<dbReference type="OrthoDB" id="9801383at2"/>
<dbReference type="InterPro" id="IPR006311">
    <property type="entry name" value="TAT_signal"/>
</dbReference>
<accession>A0A3N5DSV9</accession>
<dbReference type="PROSITE" id="PS51318">
    <property type="entry name" value="TAT"/>
    <property type="match status" value="1"/>
</dbReference>
<organism evidence="2 3">
    <name type="scientific">Buttiauxella warmboldiae</name>
    <dbReference type="NCBI Taxonomy" id="82993"/>
    <lineage>
        <taxon>Bacteria</taxon>
        <taxon>Pseudomonadati</taxon>
        <taxon>Pseudomonadota</taxon>
        <taxon>Gammaproteobacteria</taxon>
        <taxon>Enterobacterales</taxon>
        <taxon>Enterobacteriaceae</taxon>
        <taxon>Buttiauxella</taxon>
    </lineage>
</organism>
<dbReference type="EMBL" id="RPOH01000010">
    <property type="protein sequence ID" value="RPH30261.1"/>
    <property type="molecule type" value="Genomic_DNA"/>
</dbReference>
<dbReference type="RefSeq" id="WP_124022886.1">
    <property type="nucleotide sequence ID" value="NZ_RPOH01000010.1"/>
</dbReference>
<proteinExistence type="predicted"/>
<protein>
    <submittedName>
        <fullName evidence="2">PhoX family phosphatase</fullName>
    </submittedName>
</protein>
<name>A0A3N5DSV9_9ENTR</name>
<evidence type="ECO:0000313" key="3">
    <source>
        <dbReference type="Proteomes" id="UP000268615"/>
    </source>
</evidence>
<dbReference type="Proteomes" id="UP000268615">
    <property type="component" value="Unassembled WGS sequence"/>
</dbReference>
<reference evidence="2 3" key="1">
    <citation type="submission" date="2018-11" db="EMBL/GenBank/DDBJ databases">
        <title>Draft genome sequence of Buttiauxella warmboldiae CCUG 35512.</title>
        <authorList>
            <person name="Salva-Serra F."/>
            <person name="Marathe N."/>
            <person name="Moore E."/>
            <person name="Svensson L."/>
            <person name="Engstrom-Jakobsson H."/>
        </authorList>
    </citation>
    <scope>NUCLEOTIDE SEQUENCE [LARGE SCALE GENOMIC DNA]</scope>
    <source>
        <strain evidence="2 3">CCUG 35512</strain>
    </source>
</reference>
<comment type="caution">
    <text evidence="2">The sequence shown here is derived from an EMBL/GenBank/DDBJ whole genome shotgun (WGS) entry which is preliminary data.</text>
</comment>